<dbReference type="GO" id="GO:0005524">
    <property type="term" value="F:ATP binding"/>
    <property type="evidence" value="ECO:0007669"/>
    <property type="project" value="InterPro"/>
</dbReference>
<dbReference type="PANTHER" id="PTHR43615">
    <property type="entry name" value="PHOSPHOENOLPYRUVATE SYNTHASE-RELATED"/>
    <property type="match status" value="1"/>
</dbReference>
<dbReference type="GO" id="GO:0008986">
    <property type="term" value="F:pyruvate, water dikinase activity"/>
    <property type="evidence" value="ECO:0007669"/>
    <property type="project" value="UniProtKB-EC"/>
</dbReference>
<evidence type="ECO:0000313" key="3">
    <source>
        <dbReference type="Proteomes" id="UP000297597"/>
    </source>
</evidence>
<reference evidence="2 3" key="1">
    <citation type="journal article" date="2018" name="Environ. Microbiol.">
        <title>Novel energy conservation strategies and behaviour of Pelotomaculum schinkii driving syntrophic propionate catabolism.</title>
        <authorList>
            <person name="Hidalgo-Ahumada C.A.P."/>
            <person name="Nobu M.K."/>
            <person name="Narihiro T."/>
            <person name="Tamaki H."/>
            <person name="Liu W.T."/>
            <person name="Kamagata Y."/>
            <person name="Stams A.J.M."/>
            <person name="Imachi H."/>
            <person name="Sousa D.Z."/>
        </authorList>
    </citation>
    <scope>NUCLEOTIDE SEQUENCE [LARGE SCALE GENOMIC DNA]</scope>
    <source>
        <strain evidence="2 3">MGP</strain>
    </source>
</reference>
<dbReference type="Proteomes" id="UP000297597">
    <property type="component" value="Unassembled WGS sequence"/>
</dbReference>
<dbReference type="EC" id="2.7.9.2" evidence="2"/>
<dbReference type="InterPro" id="IPR013815">
    <property type="entry name" value="ATP_grasp_subdomain_1"/>
</dbReference>
<feature type="domain" description="Pyruvate phosphate dikinase AMP/ATP-binding" evidence="1">
    <location>
        <begin position="4"/>
        <end position="215"/>
    </location>
</feature>
<dbReference type="InterPro" id="IPR002192">
    <property type="entry name" value="PPDK_AMP/ATP-bd"/>
</dbReference>
<accession>A0A4Y7RXZ1</accession>
<name>A0A4Y7RXZ1_9FIRM</name>
<comment type="caution">
    <text evidence="2">The sequence shown here is derived from an EMBL/GenBank/DDBJ whole genome shotgun (WGS) entry which is preliminary data.</text>
</comment>
<dbReference type="EMBL" id="QFFZ01000001">
    <property type="protein sequence ID" value="TEB13781.1"/>
    <property type="molecule type" value="Genomic_DNA"/>
</dbReference>
<keyword evidence="2" id="KW-0670">Pyruvate</keyword>
<sequence length="299" mass="33035">MTREKKTGEEKAYAVRSSSTAEDLPTTSFAGQHETYLNVKGLGQLLQAVQKCWASLFTDQAIAYRARNRLDHRSVSLSVVVQQMVFPDVSGIMFTADPLSGHRGTVSIDAGFGLGEALVSGIVSADLYQVLKGRIIKKQIAEKKKVIYPTPEGGTAVKELPSGLQGQPALSDEKILELAGLGQRIEKHYGSEQDIEWCLAGNRFFIVQSRPITSLYPVTQVDDGKFHVFYSFAHMQMMMDAMKPLAISLWQTMFPFGKESRRSPSPIVLEAGGRLFFDTTVFQDQIGPVHGAVRHALPW</sequence>
<dbReference type="Pfam" id="PF01326">
    <property type="entry name" value="PPDK_N"/>
    <property type="match status" value="1"/>
</dbReference>
<dbReference type="SUPFAM" id="SSF56059">
    <property type="entry name" value="Glutathione synthetase ATP-binding domain-like"/>
    <property type="match status" value="1"/>
</dbReference>
<dbReference type="Gene3D" id="3.30.470.20">
    <property type="entry name" value="ATP-grasp fold, B domain"/>
    <property type="match status" value="1"/>
</dbReference>
<evidence type="ECO:0000259" key="1">
    <source>
        <dbReference type="Pfam" id="PF01326"/>
    </source>
</evidence>
<organism evidence="2 3">
    <name type="scientific">Pelotomaculum propionicicum</name>
    <dbReference type="NCBI Taxonomy" id="258475"/>
    <lineage>
        <taxon>Bacteria</taxon>
        <taxon>Bacillati</taxon>
        <taxon>Bacillota</taxon>
        <taxon>Clostridia</taxon>
        <taxon>Eubacteriales</taxon>
        <taxon>Desulfotomaculaceae</taxon>
        <taxon>Pelotomaculum</taxon>
    </lineage>
</organism>
<keyword evidence="2" id="KW-0808">Transferase</keyword>
<proteinExistence type="predicted"/>
<dbReference type="RefSeq" id="WP_282432851.1">
    <property type="nucleotide sequence ID" value="NZ_QFFZ01000001.1"/>
</dbReference>
<dbReference type="PANTHER" id="PTHR43615:SF1">
    <property type="entry name" value="PPDK_N DOMAIN-CONTAINING PROTEIN"/>
    <property type="match status" value="1"/>
</dbReference>
<dbReference type="InterPro" id="IPR051549">
    <property type="entry name" value="PEP_Utilizing_Enz"/>
</dbReference>
<dbReference type="AlphaFoldDB" id="A0A4Y7RXZ1"/>
<evidence type="ECO:0000313" key="2">
    <source>
        <dbReference type="EMBL" id="TEB13781.1"/>
    </source>
</evidence>
<keyword evidence="3" id="KW-1185">Reference proteome</keyword>
<gene>
    <name evidence="2" type="primary">ppsA_1</name>
    <name evidence="2" type="ORF">Pmgp_00189</name>
</gene>
<dbReference type="Gene3D" id="3.30.1490.20">
    <property type="entry name" value="ATP-grasp fold, A domain"/>
    <property type="match status" value="1"/>
</dbReference>
<protein>
    <submittedName>
        <fullName evidence="2">Phosphoenolpyruvate synthase</fullName>
        <ecNumber evidence="2">2.7.9.2</ecNumber>
    </submittedName>
</protein>